<dbReference type="EMBL" id="KQ964818">
    <property type="protein sequence ID" value="KXN65777.1"/>
    <property type="molecule type" value="Genomic_DNA"/>
</dbReference>
<evidence type="ECO:0000256" key="2">
    <source>
        <dbReference type="ARBA" id="ARBA00010617"/>
    </source>
</evidence>
<evidence type="ECO:0000256" key="8">
    <source>
        <dbReference type="PIRSR" id="PIRSR602401-1"/>
    </source>
</evidence>
<dbReference type="Proteomes" id="UP000070444">
    <property type="component" value="Unassembled WGS sequence"/>
</dbReference>
<keyword evidence="6 8" id="KW-0408">Iron</keyword>
<keyword evidence="10" id="KW-1185">Reference proteome</keyword>
<sequence>MPLMDMVNKESMRIMTTTASMQRVCSSIHTLGKGLIVPKNTPIFVHLWGIHHNPITFPDPYEFKPERFSDISNEANKNWMPFTLGARICPGSTFSFMEQRVTLAMLLQKFDFSISNDNPDYNSLRVTAAIIAKPKDLAICIKSRS</sequence>
<comment type="cofactor">
    <cofactor evidence="1 8">
        <name>heme</name>
        <dbReference type="ChEBI" id="CHEBI:30413"/>
    </cofactor>
</comment>
<evidence type="ECO:0000256" key="3">
    <source>
        <dbReference type="ARBA" id="ARBA00022617"/>
    </source>
</evidence>
<keyword evidence="7" id="KW-0503">Monooxygenase</keyword>
<evidence type="ECO:0000256" key="7">
    <source>
        <dbReference type="ARBA" id="ARBA00023033"/>
    </source>
</evidence>
<dbReference type="InterPro" id="IPR001128">
    <property type="entry name" value="Cyt_P450"/>
</dbReference>
<dbReference type="InterPro" id="IPR036396">
    <property type="entry name" value="Cyt_P450_sf"/>
</dbReference>
<dbReference type="Gene3D" id="1.10.630.10">
    <property type="entry name" value="Cytochrome P450"/>
    <property type="match status" value="1"/>
</dbReference>
<proteinExistence type="inferred from homology"/>
<evidence type="ECO:0000256" key="1">
    <source>
        <dbReference type="ARBA" id="ARBA00001971"/>
    </source>
</evidence>
<keyword evidence="3 8" id="KW-0349">Heme</keyword>
<dbReference type="PANTHER" id="PTHR24292">
    <property type="entry name" value="CYTOCHROME P450"/>
    <property type="match status" value="1"/>
</dbReference>
<evidence type="ECO:0000313" key="10">
    <source>
        <dbReference type="Proteomes" id="UP000070444"/>
    </source>
</evidence>
<organism evidence="9 10">
    <name type="scientific">Conidiobolus coronatus (strain ATCC 28846 / CBS 209.66 / NRRL 28638)</name>
    <name type="common">Delacroixia coronata</name>
    <dbReference type="NCBI Taxonomy" id="796925"/>
    <lineage>
        <taxon>Eukaryota</taxon>
        <taxon>Fungi</taxon>
        <taxon>Fungi incertae sedis</taxon>
        <taxon>Zoopagomycota</taxon>
        <taxon>Entomophthoromycotina</taxon>
        <taxon>Entomophthoromycetes</taxon>
        <taxon>Entomophthorales</taxon>
        <taxon>Ancylistaceae</taxon>
        <taxon>Conidiobolus</taxon>
    </lineage>
</organism>
<dbReference type="GO" id="GO:0016705">
    <property type="term" value="F:oxidoreductase activity, acting on paired donors, with incorporation or reduction of molecular oxygen"/>
    <property type="evidence" value="ECO:0007669"/>
    <property type="project" value="InterPro"/>
</dbReference>
<dbReference type="InterPro" id="IPR050476">
    <property type="entry name" value="Insect_CytP450_Detox"/>
</dbReference>
<comment type="similarity">
    <text evidence="2">Belongs to the cytochrome P450 family.</text>
</comment>
<accession>A0A137NSN6</accession>
<dbReference type="InterPro" id="IPR002401">
    <property type="entry name" value="Cyt_P450_E_grp-I"/>
</dbReference>
<dbReference type="AlphaFoldDB" id="A0A137NSN6"/>
<evidence type="ECO:0000256" key="4">
    <source>
        <dbReference type="ARBA" id="ARBA00022723"/>
    </source>
</evidence>
<reference evidence="9 10" key="1">
    <citation type="journal article" date="2015" name="Genome Biol. Evol.">
        <title>Phylogenomic analyses indicate that early fungi evolved digesting cell walls of algal ancestors of land plants.</title>
        <authorList>
            <person name="Chang Y."/>
            <person name="Wang S."/>
            <person name="Sekimoto S."/>
            <person name="Aerts A.L."/>
            <person name="Choi C."/>
            <person name="Clum A."/>
            <person name="LaButti K.M."/>
            <person name="Lindquist E.A."/>
            <person name="Yee Ngan C."/>
            <person name="Ohm R.A."/>
            <person name="Salamov A.A."/>
            <person name="Grigoriev I.V."/>
            <person name="Spatafora J.W."/>
            <person name="Berbee M.L."/>
        </authorList>
    </citation>
    <scope>NUCLEOTIDE SEQUENCE [LARGE SCALE GENOMIC DNA]</scope>
    <source>
        <strain evidence="9 10">NRRL 28638</strain>
    </source>
</reference>
<feature type="binding site" description="axial binding residue" evidence="8">
    <location>
        <position position="89"/>
    </location>
    <ligand>
        <name>heme</name>
        <dbReference type="ChEBI" id="CHEBI:30413"/>
    </ligand>
    <ligandPart>
        <name>Fe</name>
        <dbReference type="ChEBI" id="CHEBI:18248"/>
    </ligandPart>
</feature>
<evidence type="ECO:0000256" key="5">
    <source>
        <dbReference type="ARBA" id="ARBA00023002"/>
    </source>
</evidence>
<keyword evidence="5" id="KW-0560">Oxidoreductase</keyword>
<dbReference type="GO" id="GO:0004497">
    <property type="term" value="F:monooxygenase activity"/>
    <property type="evidence" value="ECO:0007669"/>
    <property type="project" value="UniProtKB-KW"/>
</dbReference>
<keyword evidence="4 8" id="KW-0479">Metal-binding</keyword>
<dbReference type="OrthoDB" id="1470350at2759"/>
<evidence type="ECO:0000313" key="9">
    <source>
        <dbReference type="EMBL" id="KXN65777.1"/>
    </source>
</evidence>
<dbReference type="Pfam" id="PF00067">
    <property type="entry name" value="p450"/>
    <property type="match status" value="1"/>
</dbReference>
<dbReference type="STRING" id="796925.A0A137NSN6"/>
<evidence type="ECO:0000256" key="6">
    <source>
        <dbReference type="ARBA" id="ARBA00023004"/>
    </source>
</evidence>
<dbReference type="OMA" id="NEANKNW"/>
<dbReference type="PANTHER" id="PTHR24292:SF54">
    <property type="entry name" value="CYP9F3-RELATED"/>
    <property type="match status" value="1"/>
</dbReference>
<protein>
    <submittedName>
        <fullName evidence="9">Cytochrome P450</fullName>
    </submittedName>
</protein>
<dbReference type="PRINTS" id="PR00463">
    <property type="entry name" value="EP450I"/>
</dbReference>
<dbReference type="GO" id="GO:0020037">
    <property type="term" value="F:heme binding"/>
    <property type="evidence" value="ECO:0007669"/>
    <property type="project" value="InterPro"/>
</dbReference>
<name>A0A137NSN6_CONC2</name>
<dbReference type="SUPFAM" id="SSF48264">
    <property type="entry name" value="Cytochrome P450"/>
    <property type="match status" value="1"/>
</dbReference>
<gene>
    <name evidence="9" type="ORF">CONCODRAFT_12533</name>
</gene>
<dbReference type="GO" id="GO:0005506">
    <property type="term" value="F:iron ion binding"/>
    <property type="evidence" value="ECO:0007669"/>
    <property type="project" value="InterPro"/>
</dbReference>